<gene>
    <name evidence="1" type="ORF">M9H77_15575</name>
</gene>
<protein>
    <submittedName>
        <fullName evidence="1">Uncharacterized protein</fullName>
    </submittedName>
</protein>
<sequence length="2844" mass="315924">MDIDGDAEEASRRIQVRFVTKLKPPYNAPLSSIAIPTNLTRFGLSALVNHLLKAGTDLPVSPVFIYLFVNDDWKNEAFDFLIDGELVRMSLEEFLLAKGISAEKILEIEYIKAVAPRKEEEPCLHDDWVSAVDGSNPRAARDMIFLLCQCRFILTGCYDGIGRVWKSAGSCTHQLEGHTAAVTSICIVKSSAESGNDHVVATASKDRTLRLFKFDTEEHGSDLKKIQAFKTLRGHSASVQCIDAVPSGDMANDSKAGGELVSVKKRKKDSEDDDPQLEGEATSTLVGHTQCVSSVVWPERGTIFSASWDHSIRRWDVETGKEISNMFCGKVINSIDIGGESSNLIAAGGSDPILRVWDPRKPGTLAPSFQFSSHGSWISACKWHDKSWYHLASASYDGKVMLWDLRTAWPLAVIDSHKAKVLCVDWWRSDGVISGGADSKLCISSDISVMEEMGSIPFSDAVYMRRGAVLQQPSCSFGTHLSRISFCDFKLRPVCCTSDRFPNRTRNFLNADDCCGKIRNNVLSSMVRPSHLVYLSTWLLLVHRETFADVLDEGDAGPSGNSESNELLATKKALAEARARQEAIEKERDKLLEELARSTAKQQEYIATIKHDKEVAVAELKAAKAMFNRKLDQSVEDKFNLESKLVLAKKDAVELAVQVEKLAEIAFQQATSHILEDAQLKVSAAETSAAEAVYQIEEQIRLATEDTIVSLVEQSKDAIEKALAVAETAGEQTTKAIAVLTDPINPFDEISSVQSENIKLQNAVNDLKFKLSTSSNEINRLQLELEQAQNRASAYELQASDTEKALLELQESSNKAALQQEEEIKLLLEKIKKESTEKRRAASKAFKVELEAIKAAIGAAKETARSKDEAHMRRCEALQRSLKASEAASRMWRERAEMAEALLMKQSSPDNQEEAAIYSVNGGRVELLMDEDSQKWRLLSDGPRREIPEWMARRIRSICPKFPPRTTSLSDVASSKFTPLDLPKPEEVWSIAQEKTKEGDTLVEHVIEKEVIEKKRKALERALQRKTIKWERTPEEKKLEPGTGTGREIVFQGFNWESWRRQWYLELATKAADLSRCGITAVWLPPPTESVAPQGYMPSDLYNLNSAYGSVEELKNCIDEMHNQDLLALGDVVLNHRCAHKQSPNGVWNIFGGKLAWGPEAIVCDDPNFQGRGNPSSGDIFHAAPNIDHSQDFVRRDIKEWLNWLRNDIGFDGWRLDFVRGFSGGYVKEYIEASNPAFAIGEYWDSLAYEGGNLCYNQDAHRQRIINWINATGGTSSAFDVTTKGILHSALHNQYWRLIDPQGKPTGVMGWWPSRAVTFLENHDTGSTQGHWPFPREKLAQGYAYILTHPGTPVVFYDHFYDFGLHDIITELIEARTRAGVHCRSPVKIYHANNDGYVAQIGDTLVMKLGFFDWNPFKEGPKQYGPIHELYEEVYYAEILSPTSQAHVHLQATVARHLRYLNPTAGTASSRTPSKHADIFHSSLLQPPELEPQIRKTNLEARPSDSQLGICGLSLLNNQVRCRQKWEVQHQMLQRQIMLKQLQEMQQQQQLQELGGLRQQNYINQLPYLNKQTSGGLHPSLVPVHEAPQKFMVGNTHLMQRGTSPLIQGFPNGFVFSQAQSPAVSMGMLPQQAEVSLYGTPISSSGNNFNQYSHLQGVSHDSTNMFGRGNNNQMDLPVVQPLAVSNPFMNEQCNTSQEKVCMSDGTFSPKYVFQDSNMLGQVLMPASNDVVPPFNFQQVHSHQKSASMKESDMRQEQACWPVIPAGRTPKVDSPQGTSLDPLEEKILFNTDDDSWKSALGGEGNTAAGGLGNGREHLDFMGTFSSTQSGSWSALMQSAVAEASSSDTGQQEEWSGLTFQNPDLSADNQPTNYLGSGKQQNGWADNNLQCVSSPTSEPEIQFHNSNPSFSFPGFQQSNYLAAAKQSDGMHSESSHESIQHSPENARKWHDSNSQQKQPIEECRLVQTSSPLHRMWRDQQFEHSEKDGHQPNISSYANDSQSCHNIAGQALKKNVWLHPSGCQPMVGQKASDQAANSLGNQDGDAGQVKFSRNVSNVMMNSQKANTQRNSRPSEETPPRNTVDSFAALFGSSTAFCGQNIAGNTIYSRKCDLTSRGSDNVFDMLNKTGKSEEQRTGTSSGCRDSIPASQVSRIGPSDDQQYFKNSSAQGSGSALGHQPNEVNYGTMFTTGPSYMGNHLQNQQQPVAPMTSQSPNAAFPGINSKFQANVASPRDASNQFQTSTRDQLFPTLDSMQVTHPSLMSCVPQHIGRSVGLPNMSTIIPSPLHGLQPEMPKVLSSSLPSPDSTNSNVEAAIGASNEQHRQNSFQTSSLRITTHHQALDRAQQRENDTPKFSERQLEALAYSLRPPQGNQQDFSLLHQVNYLKNLEASNSNKMLTKSSEADSGLVSQHADANARQLLYMQKLGIGNLVRELNTKPQLNSFSSGDNARLSCSSDAGGNQLVNNSAKCFIQDNQGNVPSSHTDSHMRSKDESNINVQMAPSWFKHYGTWKNGQMLPMYDAKGLMDAGRQFPIRRSFEHIGQVYNANASEQSVPSLPANQVIPKQLEAPFMSPAGNSEQNLAVLTPKKRKVAQYESLPWHKEVNQGFQQFQKASRMAGIEWASATNQLCEKVEGEAEVYDDMLPIPRAKRRLVLTTGLMQQVFRPPPAVLLSADAYSNYKSIIYFVCRLALGDACSVNSGSHTVVLDNDMYDFLSTVFLKALEKLMRIYTMFLTWSSEKLNSDKVGEEDVSRTVENFIARTKMVESCVLRLDKTSSILDIKVECQELEKYSVINRFAKFHSRAYTVSVDASSSSGAVHSLQKPPAQRHIVPHPMPQVVPESSNCLSL</sequence>
<dbReference type="Proteomes" id="UP001060085">
    <property type="component" value="Linkage Group LG04"/>
</dbReference>
<reference evidence="2" key="1">
    <citation type="journal article" date="2023" name="Nat. Plants">
        <title>Single-cell RNA sequencing provides a high-resolution roadmap for understanding the multicellular compartmentation of specialized metabolism.</title>
        <authorList>
            <person name="Sun S."/>
            <person name="Shen X."/>
            <person name="Li Y."/>
            <person name="Li Y."/>
            <person name="Wang S."/>
            <person name="Li R."/>
            <person name="Zhang H."/>
            <person name="Shen G."/>
            <person name="Guo B."/>
            <person name="Wei J."/>
            <person name="Xu J."/>
            <person name="St-Pierre B."/>
            <person name="Chen S."/>
            <person name="Sun C."/>
        </authorList>
    </citation>
    <scope>NUCLEOTIDE SEQUENCE [LARGE SCALE GENOMIC DNA]</scope>
</reference>
<proteinExistence type="predicted"/>
<accession>A0ACC0AZ37</accession>
<organism evidence="1 2">
    <name type="scientific">Catharanthus roseus</name>
    <name type="common">Madagascar periwinkle</name>
    <name type="synonym">Vinca rosea</name>
    <dbReference type="NCBI Taxonomy" id="4058"/>
    <lineage>
        <taxon>Eukaryota</taxon>
        <taxon>Viridiplantae</taxon>
        <taxon>Streptophyta</taxon>
        <taxon>Embryophyta</taxon>
        <taxon>Tracheophyta</taxon>
        <taxon>Spermatophyta</taxon>
        <taxon>Magnoliopsida</taxon>
        <taxon>eudicotyledons</taxon>
        <taxon>Gunneridae</taxon>
        <taxon>Pentapetalae</taxon>
        <taxon>asterids</taxon>
        <taxon>lamiids</taxon>
        <taxon>Gentianales</taxon>
        <taxon>Apocynaceae</taxon>
        <taxon>Rauvolfioideae</taxon>
        <taxon>Vinceae</taxon>
        <taxon>Catharanthinae</taxon>
        <taxon>Catharanthus</taxon>
    </lineage>
</organism>
<evidence type="ECO:0000313" key="2">
    <source>
        <dbReference type="Proteomes" id="UP001060085"/>
    </source>
</evidence>
<keyword evidence="2" id="KW-1185">Reference proteome</keyword>
<comment type="caution">
    <text evidence="1">The sequence shown here is derived from an EMBL/GenBank/DDBJ whole genome shotgun (WGS) entry which is preliminary data.</text>
</comment>
<dbReference type="EMBL" id="CM044704">
    <property type="protein sequence ID" value="KAI5665722.1"/>
    <property type="molecule type" value="Genomic_DNA"/>
</dbReference>
<name>A0ACC0AZ37_CATRO</name>
<evidence type="ECO:0000313" key="1">
    <source>
        <dbReference type="EMBL" id="KAI5665722.1"/>
    </source>
</evidence>